<feature type="transmembrane region" description="Helical" evidence="1">
    <location>
        <begin position="175"/>
        <end position="196"/>
    </location>
</feature>
<feature type="transmembrane region" description="Helical" evidence="1">
    <location>
        <begin position="151"/>
        <end position="169"/>
    </location>
</feature>
<dbReference type="PIRSF" id="PIRSF016660">
    <property type="entry name" value="YedI"/>
    <property type="match status" value="1"/>
</dbReference>
<dbReference type="PANTHER" id="PTHR30503">
    <property type="entry name" value="INNER MEMBRANE PROTEIN YEDI"/>
    <property type="match status" value="1"/>
</dbReference>
<evidence type="ECO:0000313" key="3">
    <source>
        <dbReference type="Proteomes" id="UP001595476"/>
    </source>
</evidence>
<organism evidence="2 3">
    <name type="scientific">Litoribrevibacter euphylliae</name>
    <dbReference type="NCBI Taxonomy" id="1834034"/>
    <lineage>
        <taxon>Bacteria</taxon>
        <taxon>Pseudomonadati</taxon>
        <taxon>Pseudomonadota</taxon>
        <taxon>Gammaproteobacteria</taxon>
        <taxon>Oceanospirillales</taxon>
        <taxon>Oceanospirillaceae</taxon>
        <taxon>Litoribrevibacter</taxon>
    </lineage>
</organism>
<keyword evidence="3" id="KW-1185">Reference proteome</keyword>
<dbReference type="InterPro" id="IPR008526">
    <property type="entry name" value="YedI"/>
</dbReference>
<name>A0ABV7HL49_9GAMM</name>
<dbReference type="PANTHER" id="PTHR30503:SF3">
    <property type="entry name" value="INNER MEMBRANE PROTEIN YEDI"/>
    <property type="match status" value="1"/>
</dbReference>
<accession>A0ABV7HL49</accession>
<keyword evidence="1" id="KW-1133">Transmembrane helix</keyword>
<keyword evidence="1" id="KW-0812">Transmembrane</keyword>
<proteinExistence type="predicted"/>
<gene>
    <name evidence="2" type="ORF">ACFOEK_19280</name>
</gene>
<reference evidence="3" key="1">
    <citation type="journal article" date="2019" name="Int. J. Syst. Evol. Microbiol.">
        <title>The Global Catalogue of Microorganisms (GCM) 10K type strain sequencing project: providing services to taxonomists for standard genome sequencing and annotation.</title>
        <authorList>
            <consortium name="The Broad Institute Genomics Platform"/>
            <consortium name="The Broad Institute Genome Sequencing Center for Infectious Disease"/>
            <person name="Wu L."/>
            <person name="Ma J."/>
        </authorList>
    </citation>
    <scope>NUCLEOTIDE SEQUENCE [LARGE SCALE GENOMIC DNA]</scope>
    <source>
        <strain evidence="3">KCTC 52438</strain>
    </source>
</reference>
<evidence type="ECO:0000256" key="1">
    <source>
        <dbReference type="SAM" id="Phobius"/>
    </source>
</evidence>
<dbReference type="EMBL" id="JBHRSZ010000009">
    <property type="protein sequence ID" value="MFC3153190.1"/>
    <property type="molecule type" value="Genomic_DNA"/>
</dbReference>
<dbReference type="Pfam" id="PF05661">
    <property type="entry name" value="DUF808"/>
    <property type="match status" value="1"/>
</dbReference>
<protein>
    <submittedName>
        <fullName evidence="2">DUF808 domain-containing protein</fullName>
    </submittedName>
</protein>
<feature type="transmembrane region" description="Helical" evidence="1">
    <location>
        <begin position="279"/>
        <end position="304"/>
    </location>
</feature>
<dbReference type="Proteomes" id="UP001595476">
    <property type="component" value="Unassembled WGS sequence"/>
</dbReference>
<keyword evidence="1" id="KW-0472">Membrane</keyword>
<evidence type="ECO:0000313" key="2">
    <source>
        <dbReference type="EMBL" id="MFC3153190.1"/>
    </source>
</evidence>
<feature type="transmembrane region" description="Helical" evidence="1">
    <location>
        <begin position="71"/>
        <end position="100"/>
    </location>
</feature>
<comment type="caution">
    <text evidence="2">The sequence shown here is derived from an EMBL/GenBank/DDBJ whole genome shotgun (WGS) entry which is preliminary data.</text>
</comment>
<sequence length="317" mass="33672">MAGTSLLTLIDDIATLLDDVAVMSKVAAKKTAGVLGDDLAVNAEQVSGVKADRELPVVWAVAKGSFKNKFILVPAALAISAFIPWLITPLLLLGACFLCYEGTEKVLHWLFPHKEEDKKTHDELVNAVSHKEVDMVAFEQKKIKGAIRTDFILSAEIVVIALGTVQAVSIQMQALVVSTIALLITFGVYGLVAAIVKLDDAGLFLLDKSEQPGGSKILGLLGKGLLSFAPKLMKTLTIVGTVAMFLVGGGIFTHGVPFLHHFTEESSAAFEHLPSMGYILGEVTPIFINLGVGIVVGLVVLGVVHTVQKVRAPKTAN</sequence>
<dbReference type="RefSeq" id="WP_386723114.1">
    <property type="nucleotide sequence ID" value="NZ_JBHRSZ010000009.1"/>
</dbReference>
<feature type="transmembrane region" description="Helical" evidence="1">
    <location>
        <begin position="236"/>
        <end position="259"/>
    </location>
</feature>